<reference evidence="1 2" key="1">
    <citation type="journal article" date="2015" name="Genome Biol. Evol.">
        <title>Comparative Genomics of a Bacterivorous Green Alga Reveals Evolutionary Causalities and Consequences of Phago-Mixotrophic Mode of Nutrition.</title>
        <authorList>
            <person name="Burns J.A."/>
            <person name="Paasch A."/>
            <person name="Narechania A."/>
            <person name="Kim E."/>
        </authorList>
    </citation>
    <scope>NUCLEOTIDE SEQUENCE [LARGE SCALE GENOMIC DNA]</scope>
    <source>
        <strain evidence="1 2">PLY_AMNH</strain>
    </source>
</reference>
<sequence>MQRNNRDKEQVAQAIEKARTAYLSCAADTRAAQLHCDRAKAEYETAQQILQQCNETSTARLQEWSRLCTTLHLIHAESANADKSWLHILQANGLWESTVLPLLDETDREMVRRACRGLSCGGHAKKPFQMRKLCASVSLLSWARDEGCPWNAELCMLAAHEGRLQALNKIAAERGHLHVLKWTLPQASEVEDYAELGGTGWDWWGNDSCRICEIAASRGDLQMLEWAANCIDDIDNDIDNEDNDVVQDTVPPRAERRRACARAASEGHLECLKWLVAHGCIMDEDTCSEAVQGGHLLTLQWARAQGCVWEEHRMCSIAAEYGQLECLKWVREQGCPWDEWTCSRAAWGSNVSNGVSSNLPMLQWMREQGCPWNEDTCSDAAWAGDLPLLQWARQQGCPWNEKTCSQAAKEGELQCLQWAREAGCPWDLGTCMAAAEGGHLNVLEWAKEQGCPWDRATVLSHVLQVSSEVNIPELQERLLKTAQWINNQCL</sequence>
<evidence type="ECO:0000313" key="1">
    <source>
        <dbReference type="EMBL" id="KAK3271458.1"/>
    </source>
</evidence>
<dbReference type="InterPro" id="IPR036770">
    <property type="entry name" value="Ankyrin_rpt-contain_sf"/>
</dbReference>
<keyword evidence="2" id="KW-1185">Reference proteome</keyword>
<dbReference type="EMBL" id="LGRX02009728">
    <property type="protein sequence ID" value="KAK3271458.1"/>
    <property type="molecule type" value="Genomic_DNA"/>
</dbReference>
<organism evidence="1 2">
    <name type="scientific">Cymbomonas tetramitiformis</name>
    <dbReference type="NCBI Taxonomy" id="36881"/>
    <lineage>
        <taxon>Eukaryota</taxon>
        <taxon>Viridiplantae</taxon>
        <taxon>Chlorophyta</taxon>
        <taxon>Pyramimonadophyceae</taxon>
        <taxon>Pyramimonadales</taxon>
        <taxon>Pyramimonadaceae</taxon>
        <taxon>Cymbomonas</taxon>
    </lineage>
</organism>
<dbReference type="Proteomes" id="UP001190700">
    <property type="component" value="Unassembled WGS sequence"/>
</dbReference>
<gene>
    <name evidence="1" type="ORF">CYMTET_20193</name>
</gene>
<name>A0AAE0L476_9CHLO</name>
<comment type="caution">
    <text evidence="1">The sequence shown here is derived from an EMBL/GenBank/DDBJ whole genome shotgun (WGS) entry which is preliminary data.</text>
</comment>
<dbReference type="Gene3D" id="1.25.40.20">
    <property type="entry name" value="Ankyrin repeat-containing domain"/>
    <property type="match status" value="1"/>
</dbReference>
<dbReference type="PANTHER" id="PTHR46586:SF3">
    <property type="entry name" value="ANKYRIN REPEAT-CONTAINING PROTEIN"/>
    <property type="match status" value="1"/>
</dbReference>
<accession>A0AAE0L476</accession>
<dbReference type="InterPro" id="IPR052050">
    <property type="entry name" value="SecEffector_AnkRepeat"/>
</dbReference>
<evidence type="ECO:0000313" key="2">
    <source>
        <dbReference type="Proteomes" id="UP001190700"/>
    </source>
</evidence>
<dbReference type="PANTHER" id="PTHR46586">
    <property type="entry name" value="ANKYRIN REPEAT-CONTAINING PROTEIN"/>
    <property type="match status" value="1"/>
</dbReference>
<dbReference type="AlphaFoldDB" id="A0AAE0L476"/>
<dbReference type="SUPFAM" id="SSF140860">
    <property type="entry name" value="Pseudo ankyrin repeat-like"/>
    <property type="match status" value="2"/>
</dbReference>
<protein>
    <submittedName>
        <fullName evidence="1">Uncharacterized protein</fullName>
    </submittedName>
</protein>
<proteinExistence type="predicted"/>